<dbReference type="AlphaFoldDB" id="A0AA36CI79"/>
<dbReference type="EMBL" id="CATQJA010001844">
    <property type="protein sequence ID" value="CAJ0568834.1"/>
    <property type="molecule type" value="Genomic_DNA"/>
</dbReference>
<evidence type="ECO:0000313" key="2">
    <source>
        <dbReference type="Proteomes" id="UP001177023"/>
    </source>
</evidence>
<accession>A0AA36CI79</accession>
<dbReference type="Proteomes" id="UP001177023">
    <property type="component" value="Unassembled WGS sequence"/>
</dbReference>
<feature type="non-terminal residue" evidence="1">
    <location>
        <position position="1"/>
    </location>
</feature>
<gene>
    <name evidence="1" type="ORF">MSPICULIGERA_LOCUS7345</name>
</gene>
<organism evidence="1 2">
    <name type="scientific">Mesorhabditis spiculigera</name>
    <dbReference type="NCBI Taxonomy" id="96644"/>
    <lineage>
        <taxon>Eukaryota</taxon>
        <taxon>Metazoa</taxon>
        <taxon>Ecdysozoa</taxon>
        <taxon>Nematoda</taxon>
        <taxon>Chromadorea</taxon>
        <taxon>Rhabditida</taxon>
        <taxon>Rhabditina</taxon>
        <taxon>Rhabditomorpha</taxon>
        <taxon>Rhabditoidea</taxon>
        <taxon>Rhabditidae</taxon>
        <taxon>Mesorhabditinae</taxon>
        <taxon>Mesorhabditis</taxon>
    </lineage>
</organism>
<evidence type="ECO:0000313" key="1">
    <source>
        <dbReference type="EMBL" id="CAJ0568834.1"/>
    </source>
</evidence>
<evidence type="ECO:0008006" key="3">
    <source>
        <dbReference type="Google" id="ProtNLM"/>
    </source>
</evidence>
<protein>
    <recommendedName>
        <fullName evidence="3">F-box domain-containing protein</fullName>
    </recommendedName>
</protein>
<keyword evidence="2" id="KW-1185">Reference proteome</keyword>
<comment type="caution">
    <text evidence="1">The sequence shown here is derived from an EMBL/GenBank/DDBJ whole genome shotgun (WGS) entry which is preliminary data.</text>
</comment>
<proteinExistence type="predicted"/>
<reference evidence="1" key="1">
    <citation type="submission" date="2023-06" db="EMBL/GenBank/DDBJ databases">
        <authorList>
            <person name="Delattre M."/>
        </authorList>
    </citation>
    <scope>NUCLEOTIDE SEQUENCE</scope>
    <source>
        <strain evidence="1">AF72</strain>
    </source>
</reference>
<name>A0AA36CI79_9BILA</name>
<sequence length="589" mass="68543">MPHHRSRPSENDSNSWSFSDFFDLLAALLTTPGALNIPAPSTSPNEGKHDFERPEVVAAAARKLFSPVDLKDSDFTLGLIDGLPHQIKWLLITSYLGDDLPSLIQFSLTSKTNWLLVCSCPRRFIEVELTSSDCAIAYHGRSKHYLYDERFWGPLFEGSEVSRLRLDYANRRLPPLYADSLDIETADLCTVEILKKYLPKSGKYREMLLSMEVSGDISDGLIRFVRDSAEQLAYHILSHQRYQLYKKSYSRFQNTRLRFRNAIDWFDHGELVTFQRVLMREWINGGREIESMTFSFRERTARNIATWKSTHKGYDVKYIEEDVAVITGPHRRTLFSRFVQEKDKEQEKLKIKWENHGRRPRSVFEGADNFLSRPGAKLRKWRLRGSDVEDPWSFAHLYPALDETSTKEKHDFERPLVDNKRSNFTIDFFENLPDPVKRKIIPRLLDDLHSLVQFSLTSKANWQLICNSPRRFTEVELTLCGTCAMVFHRRARRCLYNKRFWGPLLQGSNVSKLHLKYPQNFDLPPLHADTLSITWLSPWTGAQLEKYKPKTGKFQEILLSKPYAIRLPIAQDFIDFMRDSAASTTITSR</sequence>